<sequence length="50" mass="5525">MGRPRKNPVLTDDQGNKYIESVVKTQGKTSGGVYLPASWVGHRVRVTLLD</sequence>
<evidence type="ECO:0000313" key="1">
    <source>
        <dbReference type="EMBL" id="PWR74883.1"/>
    </source>
</evidence>
<keyword evidence="2" id="KW-1185">Reference proteome</keyword>
<organism evidence="1 2">
    <name type="scientific">Methanospirillum stamsii</name>
    <dbReference type="NCBI Taxonomy" id="1277351"/>
    <lineage>
        <taxon>Archaea</taxon>
        <taxon>Methanobacteriati</taxon>
        <taxon>Methanobacteriota</taxon>
        <taxon>Stenosarchaea group</taxon>
        <taxon>Methanomicrobia</taxon>
        <taxon>Methanomicrobiales</taxon>
        <taxon>Methanospirillaceae</taxon>
        <taxon>Methanospirillum</taxon>
    </lineage>
</organism>
<name>A0A2V2NHS3_9EURY</name>
<evidence type="ECO:0008006" key="3">
    <source>
        <dbReference type="Google" id="ProtNLM"/>
    </source>
</evidence>
<dbReference type="Proteomes" id="UP000245934">
    <property type="component" value="Unassembled WGS sequence"/>
</dbReference>
<protein>
    <recommendedName>
        <fullName evidence="3">DUF2080 family transposase-associated protein</fullName>
    </recommendedName>
</protein>
<evidence type="ECO:0000313" key="2">
    <source>
        <dbReference type="Proteomes" id="UP000245934"/>
    </source>
</evidence>
<accession>A0A2V2NHS3</accession>
<proteinExistence type="predicted"/>
<reference evidence="1 2" key="1">
    <citation type="submission" date="2018-05" db="EMBL/GenBank/DDBJ databases">
        <title>Draft genome of Methanospirillum stamsii Pt1.</title>
        <authorList>
            <person name="Dueholm M.S."/>
            <person name="Nielsen P.H."/>
            <person name="Bakmann L.F."/>
            <person name="Otzen D.E."/>
        </authorList>
    </citation>
    <scope>NUCLEOTIDE SEQUENCE [LARGE SCALE GENOMIC DNA]</scope>
    <source>
        <strain evidence="1 2">Pt1</strain>
    </source>
</reference>
<gene>
    <name evidence="1" type="ORF">DLD82_08120</name>
</gene>
<dbReference type="NCBIfam" id="NF033496">
    <property type="entry name" value="DUF2080_fam_acc"/>
    <property type="match status" value="1"/>
</dbReference>
<comment type="caution">
    <text evidence="1">The sequence shown here is derived from an EMBL/GenBank/DDBJ whole genome shotgun (WGS) entry which is preliminary data.</text>
</comment>
<dbReference type="EMBL" id="QGMZ01000015">
    <property type="protein sequence ID" value="PWR74883.1"/>
    <property type="molecule type" value="Genomic_DNA"/>
</dbReference>
<dbReference type="AlphaFoldDB" id="A0A2V2NHS3"/>